<evidence type="ECO:0000259" key="8">
    <source>
        <dbReference type="PROSITE" id="PS50048"/>
    </source>
</evidence>
<dbReference type="GO" id="GO:0008270">
    <property type="term" value="F:zinc ion binding"/>
    <property type="evidence" value="ECO:0007669"/>
    <property type="project" value="InterPro"/>
</dbReference>
<dbReference type="GO" id="GO:0000981">
    <property type="term" value="F:DNA-binding transcription factor activity, RNA polymerase II-specific"/>
    <property type="evidence" value="ECO:0007669"/>
    <property type="project" value="InterPro"/>
</dbReference>
<reference evidence="9" key="1">
    <citation type="journal article" date="2021" name="Nat. Commun.">
        <title>Genetic determinants of endophytism in the Arabidopsis root mycobiome.</title>
        <authorList>
            <person name="Mesny F."/>
            <person name="Miyauchi S."/>
            <person name="Thiergart T."/>
            <person name="Pickel B."/>
            <person name="Atanasova L."/>
            <person name="Karlsson M."/>
            <person name="Huettel B."/>
            <person name="Barry K.W."/>
            <person name="Haridas S."/>
            <person name="Chen C."/>
            <person name="Bauer D."/>
            <person name="Andreopoulos W."/>
            <person name="Pangilinan J."/>
            <person name="LaButti K."/>
            <person name="Riley R."/>
            <person name="Lipzen A."/>
            <person name="Clum A."/>
            <person name="Drula E."/>
            <person name="Henrissat B."/>
            <person name="Kohler A."/>
            <person name="Grigoriev I.V."/>
            <person name="Martin F.M."/>
            <person name="Hacquard S."/>
        </authorList>
    </citation>
    <scope>NUCLEOTIDE SEQUENCE</scope>
    <source>
        <strain evidence="9">MPI-CAGE-AT-0021</strain>
    </source>
</reference>
<dbReference type="SUPFAM" id="SSF57701">
    <property type="entry name" value="Zn2/Cys6 DNA-binding domain"/>
    <property type="match status" value="1"/>
</dbReference>
<dbReference type="SMART" id="SM00066">
    <property type="entry name" value="GAL4"/>
    <property type="match status" value="1"/>
</dbReference>
<dbReference type="Proteomes" id="UP000717696">
    <property type="component" value="Unassembled WGS sequence"/>
</dbReference>
<dbReference type="PANTHER" id="PTHR47424:SF3">
    <property type="entry name" value="REGULATORY PROTEIN GAL4"/>
    <property type="match status" value="1"/>
</dbReference>
<dbReference type="OrthoDB" id="3364175at2759"/>
<evidence type="ECO:0000256" key="2">
    <source>
        <dbReference type="ARBA" id="ARBA00023015"/>
    </source>
</evidence>
<feature type="region of interest" description="Disordered" evidence="6">
    <location>
        <begin position="1"/>
        <end position="30"/>
    </location>
</feature>
<keyword evidence="7" id="KW-0472">Membrane</keyword>
<dbReference type="GO" id="GO:0005634">
    <property type="term" value="C:nucleus"/>
    <property type="evidence" value="ECO:0007669"/>
    <property type="project" value="TreeGrafter"/>
</dbReference>
<dbReference type="EMBL" id="JAGMUU010000001">
    <property type="protein sequence ID" value="KAH7162004.1"/>
    <property type="molecule type" value="Genomic_DNA"/>
</dbReference>
<evidence type="ECO:0000256" key="5">
    <source>
        <dbReference type="ARBA" id="ARBA00023242"/>
    </source>
</evidence>
<dbReference type="PROSITE" id="PS50048">
    <property type="entry name" value="ZN2_CY6_FUNGAL_2"/>
    <property type="match status" value="1"/>
</dbReference>
<dbReference type="GO" id="GO:0006351">
    <property type="term" value="P:DNA-templated transcription"/>
    <property type="evidence" value="ECO:0007669"/>
    <property type="project" value="InterPro"/>
</dbReference>
<dbReference type="GO" id="GO:0000435">
    <property type="term" value="P:positive regulation of transcription from RNA polymerase II promoter by galactose"/>
    <property type="evidence" value="ECO:0007669"/>
    <property type="project" value="TreeGrafter"/>
</dbReference>
<keyword evidence="3" id="KW-0238">DNA-binding</keyword>
<dbReference type="GO" id="GO:0000978">
    <property type="term" value="F:RNA polymerase II cis-regulatory region sequence-specific DNA binding"/>
    <property type="evidence" value="ECO:0007669"/>
    <property type="project" value="TreeGrafter"/>
</dbReference>
<evidence type="ECO:0000256" key="4">
    <source>
        <dbReference type="ARBA" id="ARBA00023163"/>
    </source>
</evidence>
<evidence type="ECO:0000256" key="7">
    <source>
        <dbReference type="SAM" id="Phobius"/>
    </source>
</evidence>
<keyword evidence="2" id="KW-0805">Transcription regulation</keyword>
<dbReference type="AlphaFoldDB" id="A0A9P9FHZ0"/>
<keyword evidence="7" id="KW-0812">Transmembrane</keyword>
<dbReference type="InterPro" id="IPR036864">
    <property type="entry name" value="Zn2-C6_fun-type_DNA-bd_sf"/>
</dbReference>
<sequence>MGLDDEVSVAGTNRESVSGSVEDQEPAPAPKRRRVGLACSACRIRKSRCNGVRPRCEPCERLGFECIYELPDTSANLLVPRDLFTALEDKVRVLEAAVKQQGRRLTDVEVFQQNIGQPSATLTIQPAAVPSNVVVNVEGIQDQPTGQSMTDGMAVSFVDDQDCGFFGPSSNIAFMRQIFRAMAKQSSTAGESFSPSSSTGIGFYQTSMINVSRPITSSSMTGHSDETLTAVEMNVLPPDHETRKLILSYFSDTGLLFPFIHQESFMETYERMRQQNFRTDVRRTWLGLLNMMLAMVVSTTGWAEDATEYSPQQSDIYYRRARELCKTQMLRGTTLETVQYLILMSQYLQSTQKSVQTWTTHGLAVKAALSIGLHSRDAMLKFPPLEQEMRKRAWFGCVLLDRSLSMTFGRPGAIPEDYVKLDLPMPLPPCEGVAIIHSDTSVAFFNATIQLYRVMWKIIATLYGHNLGCEDPPSETTMVTQMFQLEQELSDWHNSLPAPLFLRSSSHLPEEELIEDRTIERFRLILSLRYLSVQLLLHRPMLTKSLSGCSRDPSSLRRAQRSVNQMQANFNRTCVRAAEDIIEIIHTVLTKPGLGRHLVGAWWFTLYYTFNAALVIFGSLLVPIEETNTANNDAERLERVRRFIDKAAEALVQLGAHNAIMLQCVEYLRRLSGLVETWITSASPRTLELPDYNAQFNPRYGSVDMTHGNIDIQPQLLMDMGIPDGSVNGFQDELELGSFFSNEIQQWFKRFPV</sequence>
<keyword evidence="7" id="KW-1133">Transmembrane helix</keyword>
<evidence type="ECO:0000313" key="10">
    <source>
        <dbReference type="Proteomes" id="UP000717696"/>
    </source>
</evidence>
<dbReference type="InterPro" id="IPR001138">
    <property type="entry name" value="Zn2Cys6_DnaBD"/>
</dbReference>
<dbReference type="CDD" id="cd00067">
    <property type="entry name" value="GAL4"/>
    <property type="match status" value="1"/>
</dbReference>
<evidence type="ECO:0000256" key="3">
    <source>
        <dbReference type="ARBA" id="ARBA00023125"/>
    </source>
</evidence>
<gene>
    <name evidence="9" type="ORF">B0J13DRAFT_535037</name>
</gene>
<dbReference type="PROSITE" id="PS00463">
    <property type="entry name" value="ZN2_CY6_FUNGAL_1"/>
    <property type="match status" value="1"/>
</dbReference>
<keyword evidence="10" id="KW-1185">Reference proteome</keyword>
<evidence type="ECO:0000313" key="9">
    <source>
        <dbReference type="EMBL" id="KAH7162004.1"/>
    </source>
</evidence>
<evidence type="ECO:0000256" key="1">
    <source>
        <dbReference type="ARBA" id="ARBA00022723"/>
    </source>
</evidence>
<dbReference type="InterPro" id="IPR051127">
    <property type="entry name" value="Fungal_SecMet_Regulators"/>
</dbReference>
<keyword evidence="5" id="KW-0539">Nucleus</keyword>
<dbReference type="Pfam" id="PF04082">
    <property type="entry name" value="Fungal_trans"/>
    <property type="match status" value="1"/>
</dbReference>
<dbReference type="SMART" id="SM00906">
    <property type="entry name" value="Fungal_trans"/>
    <property type="match status" value="1"/>
</dbReference>
<dbReference type="InterPro" id="IPR007219">
    <property type="entry name" value="XnlR_reg_dom"/>
</dbReference>
<feature type="domain" description="Zn(2)-C6 fungal-type" evidence="8">
    <location>
        <begin position="38"/>
        <end position="68"/>
    </location>
</feature>
<feature type="transmembrane region" description="Helical" evidence="7">
    <location>
        <begin position="601"/>
        <end position="622"/>
    </location>
</feature>
<comment type="caution">
    <text evidence="9">The sequence shown here is derived from an EMBL/GenBank/DDBJ whole genome shotgun (WGS) entry which is preliminary data.</text>
</comment>
<dbReference type="PANTHER" id="PTHR47424">
    <property type="entry name" value="REGULATORY PROTEIN GAL4"/>
    <property type="match status" value="1"/>
</dbReference>
<evidence type="ECO:0000256" key="6">
    <source>
        <dbReference type="SAM" id="MobiDB-lite"/>
    </source>
</evidence>
<organism evidence="9 10">
    <name type="scientific">Dactylonectria estremocensis</name>
    <dbReference type="NCBI Taxonomy" id="1079267"/>
    <lineage>
        <taxon>Eukaryota</taxon>
        <taxon>Fungi</taxon>
        <taxon>Dikarya</taxon>
        <taxon>Ascomycota</taxon>
        <taxon>Pezizomycotina</taxon>
        <taxon>Sordariomycetes</taxon>
        <taxon>Hypocreomycetidae</taxon>
        <taxon>Hypocreales</taxon>
        <taxon>Nectriaceae</taxon>
        <taxon>Dactylonectria</taxon>
    </lineage>
</organism>
<name>A0A9P9FHZ0_9HYPO</name>
<dbReference type="Gene3D" id="4.10.240.10">
    <property type="entry name" value="Zn(2)-C6 fungal-type DNA-binding domain"/>
    <property type="match status" value="1"/>
</dbReference>
<keyword evidence="4" id="KW-0804">Transcription</keyword>
<proteinExistence type="predicted"/>
<keyword evidence="1" id="KW-0479">Metal-binding</keyword>
<dbReference type="CDD" id="cd12148">
    <property type="entry name" value="fungal_TF_MHR"/>
    <property type="match status" value="1"/>
</dbReference>
<dbReference type="Pfam" id="PF00172">
    <property type="entry name" value="Zn_clus"/>
    <property type="match status" value="1"/>
</dbReference>
<accession>A0A9P9FHZ0</accession>
<protein>
    <submittedName>
        <fullName evidence="9">C6 zinc finger domain-containing protein</fullName>
    </submittedName>
</protein>
<feature type="compositionally biased region" description="Polar residues" evidence="6">
    <location>
        <begin position="10"/>
        <end position="21"/>
    </location>
</feature>